<comment type="similarity">
    <text evidence="1">Belongs to the SMC family. SbcC subfamily.</text>
</comment>
<dbReference type="SUPFAM" id="SSF52540">
    <property type="entry name" value="P-loop containing nucleoside triphosphate hydrolases"/>
    <property type="match status" value="1"/>
</dbReference>
<evidence type="ECO:0000256" key="1">
    <source>
        <dbReference type="ARBA" id="ARBA00006930"/>
    </source>
</evidence>
<dbReference type="GO" id="GO:0004527">
    <property type="term" value="F:exonuclease activity"/>
    <property type="evidence" value="ECO:0007669"/>
    <property type="project" value="UniProtKB-KW"/>
</dbReference>
<dbReference type="Pfam" id="PF13558">
    <property type="entry name" value="SbcC_Walker_B"/>
    <property type="match status" value="1"/>
</dbReference>
<evidence type="ECO:0000313" key="5">
    <source>
        <dbReference type="EMBL" id="KSU14481.1"/>
    </source>
</evidence>
<comment type="caution">
    <text evidence="5">The sequence shown here is derived from an EMBL/GenBank/DDBJ whole genome shotgun (WGS) entry which is preliminary data.</text>
</comment>
<evidence type="ECO:0000313" key="6">
    <source>
        <dbReference type="Proteomes" id="UP000054230"/>
    </source>
</evidence>
<name>A0A0V8DMV2_LACLL</name>
<keyword evidence="5" id="KW-0269">Exonuclease</keyword>
<reference evidence="6" key="1">
    <citation type="submission" date="2015-10" db="EMBL/GenBank/DDBJ databases">
        <title>Draft Genome Sequences of 11 Lactococcus lactis subspecies cremoris strains.</title>
        <authorList>
            <person name="Wels M."/>
            <person name="Backus L."/>
            <person name="Boekhorst J."/>
            <person name="Dijkstra A."/>
            <person name="Beerthuizen M."/>
            <person name="Kelly W."/>
            <person name="Siezen R."/>
            <person name="Bachmann H."/>
            <person name="Van Hijum S."/>
        </authorList>
    </citation>
    <scope>NUCLEOTIDE SEQUENCE [LARGE SCALE GENOMIC DNA]</scope>
    <source>
        <strain evidence="6">LMG8520</strain>
    </source>
</reference>
<gene>
    <name evidence="5" type="ORF">LMG8520_0316</name>
</gene>
<dbReference type="InterPro" id="IPR027417">
    <property type="entry name" value="P-loop_NTPase"/>
</dbReference>
<keyword evidence="5" id="KW-0540">Nuclease</keyword>
<dbReference type="Proteomes" id="UP000054230">
    <property type="component" value="Unassembled WGS sequence"/>
</dbReference>
<dbReference type="PANTHER" id="PTHR32114">
    <property type="entry name" value="ABC TRANSPORTER ABCH.3"/>
    <property type="match status" value="1"/>
</dbReference>
<dbReference type="EMBL" id="LKLP01000008">
    <property type="protein sequence ID" value="KSU14481.1"/>
    <property type="molecule type" value="Genomic_DNA"/>
</dbReference>
<evidence type="ECO:0000256" key="3">
    <source>
        <dbReference type="ARBA" id="ARBA00013368"/>
    </source>
</evidence>
<sequence length="253" mass="28506">MKVEIKNIQQIIQNKKRPNLALIEEEKKHTNENYVFLQKKLVSAENEVEQAKLILSELKKVIKEQDKDASKKAAITKLYNAISGRASEDKLRLETYVVQNYLEKILDYANLHFINQLSNNRYRFELAGEGNNRRMDHGLDINIYDNETGAARSADTLSGEETFIAALSIALALSEVVQNTANGVQIKTLFIDEGFGSLDQETLQKSMQALEQIGENRLVGVISHVEEMKATIGQQIIINKMGDGRSNIKSVIK</sequence>
<organism evidence="5 6">
    <name type="scientific">Lactococcus lactis subsp. lactis</name>
    <name type="common">Streptococcus lactis</name>
    <dbReference type="NCBI Taxonomy" id="1360"/>
    <lineage>
        <taxon>Bacteria</taxon>
        <taxon>Bacillati</taxon>
        <taxon>Bacillota</taxon>
        <taxon>Bacilli</taxon>
        <taxon>Lactobacillales</taxon>
        <taxon>Streptococcaceae</taxon>
        <taxon>Lactococcus</taxon>
    </lineage>
</organism>
<keyword evidence="5" id="KW-0378">Hydrolase</keyword>
<comment type="subunit">
    <text evidence="2">Heterodimer of SbcC and SbcD.</text>
</comment>
<accession>A0A0V8DMV2</accession>
<evidence type="ECO:0000256" key="2">
    <source>
        <dbReference type="ARBA" id="ARBA00011322"/>
    </source>
</evidence>
<keyword evidence="4" id="KW-0175">Coiled coil</keyword>
<dbReference type="AlphaFoldDB" id="A0A0V8DMV2"/>
<evidence type="ECO:0000256" key="4">
    <source>
        <dbReference type="SAM" id="Coils"/>
    </source>
</evidence>
<dbReference type="PATRIC" id="fig|1360.106.peg.1060"/>
<proteinExistence type="inferred from homology"/>
<feature type="coiled-coil region" evidence="4">
    <location>
        <begin position="20"/>
        <end position="68"/>
    </location>
</feature>
<dbReference type="Gene3D" id="3.40.50.300">
    <property type="entry name" value="P-loop containing nucleotide triphosphate hydrolases"/>
    <property type="match status" value="1"/>
</dbReference>
<protein>
    <recommendedName>
        <fullName evidence="3">Nuclease SbcCD subunit C</fullName>
    </recommendedName>
</protein>
<dbReference type="PANTHER" id="PTHR32114:SF2">
    <property type="entry name" value="ABC TRANSPORTER ABCH.3"/>
    <property type="match status" value="1"/>
</dbReference>